<dbReference type="GO" id="GO:0035438">
    <property type="term" value="F:cyclic-di-GMP binding"/>
    <property type="evidence" value="ECO:0007669"/>
    <property type="project" value="InterPro"/>
</dbReference>
<proteinExistence type="predicted"/>
<dbReference type="EMBL" id="QPJJ01000012">
    <property type="protein sequence ID" value="RCW64896.1"/>
    <property type="molecule type" value="Genomic_DNA"/>
</dbReference>
<reference evidence="3 4" key="1">
    <citation type="submission" date="2018-07" db="EMBL/GenBank/DDBJ databases">
        <title>Genomic Encyclopedia of Type Strains, Phase IV (KMG-IV): sequencing the most valuable type-strain genomes for metagenomic binning, comparative biology and taxonomic classification.</title>
        <authorList>
            <person name="Goeker M."/>
        </authorList>
    </citation>
    <scope>NUCLEOTIDE SEQUENCE [LARGE SCALE GENOMIC DNA]</scope>
    <source>
        <strain evidence="3 4">DSM 27696</strain>
    </source>
</reference>
<dbReference type="Proteomes" id="UP000252585">
    <property type="component" value="Unassembled WGS sequence"/>
</dbReference>
<comment type="caution">
    <text evidence="3">The sequence shown here is derived from an EMBL/GenBank/DDBJ whole genome shotgun (WGS) entry which is preliminary data.</text>
</comment>
<dbReference type="InterPro" id="IPR009926">
    <property type="entry name" value="T3SS_YcgR_PilZN"/>
</dbReference>
<feature type="domain" description="Type III secretion system flagellar brake protein YcgR PilZN" evidence="2">
    <location>
        <begin position="11"/>
        <end position="97"/>
    </location>
</feature>
<dbReference type="Pfam" id="PF12945">
    <property type="entry name" value="PilZNR"/>
    <property type="match status" value="1"/>
</dbReference>
<keyword evidence="4" id="KW-1185">Reference proteome</keyword>
<dbReference type="OrthoDB" id="1951449at2"/>
<dbReference type="Pfam" id="PF07238">
    <property type="entry name" value="PilZ"/>
    <property type="match status" value="1"/>
</dbReference>
<organism evidence="3 4">
    <name type="scientific">Saliterribacillus persicus</name>
    <dbReference type="NCBI Taxonomy" id="930114"/>
    <lineage>
        <taxon>Bacteria</taxon>
        <taxon>Bacillati</taxon>
        <taxon>Bacillota</taxon>
        <taxon>Bacilli</taxon>
        <taxon>Bacillales</taxon>
        <taxon>Bacillaceae</taxon>
        <taxon>Saliterribacillus</taxon>
    </lineage>
</organism>
<dbReference type="Gene3D" id="2.40.10.220">
    <property type="entry name" value="predicted glycosyltransferase like domains"/>
    <property type="match status" value="1"/>
</dbReference>
<keyword evidence="3" id="KW-0969">Cilium</keyword>
<feature type="domain" description="PilZ" evidence="1">
    <location>
        <begin position="107"/>
        <end position="215"/>
    </location>
</feature>
<dbReference type="AlphaFoldDB" id="A0A368XCE0"/>
<name>A0A368XCE0_9BACI</name>
<keyword evidence="3" id="KW-0282">Flagellum</keyword>
<keyword evidence="3" id="KW-0966">Cell projection</keyword>
<sequence>MRMGENKTLIKIGTSIQLERQHEETGEKEHYRSRIIEIEEDKLYIDYPINIKTDRTNIFPKGTPFFISLIGKDESVYTFMTEIMGKKHNKVPMLILDFKDKELTRIQRRAYVRVPASLDIAIHSENQAFLPFTSLTQDISGGGLSVLVDKKFESDQKEPLQLMVVLPMDNTFHYLKIKGEVVRVHLKENSVKNTLSVKFLDIQDRDRQLIVRYCYLLQLKERRKGIR</sequence>
<evidence type="ECO:0000313" key="3">
    <source>
        <dbReference type="EMBL" id="RCW64896.1"/>
    </source>
</evidence>
<dbReference type="InterPro" id="IPR009875">
    <property type="entry name" value="PilZ_domain"/>
</dbReference>
<dbReference type="SUPFAM" id="SSF141371">
    <property type="entry name" value="PilZ domain-like"/>
    <property type="match status" value="1"/>
</dbReference>
<gene>
    <name evidence="3" type="ORF">DFR57_11274</name>
</gene>
<evidence type="ECO:0000313" key="4">
    <source>
        <dbReference type="Proteomes" id="UP000252585"/>
    </source>
</evidence>
<evidence type="ECO:0000259" key="1">
    <source>
        <dbReference type="Pfam" id="PF07238"/>
    </source>
</evidence>
<protein>
    <submittedName>
        <fullName evidence="3">C-di-GMP-binding flagellar brake protein YcgR</fullName>
    </submittedName>
</protein>
<evidence type="ECO:0000259" key="2">
    <source>
        <dbReference type="Pfam" id="PF12945"/>
    </source>
</evidence>
<accession>A0A368XCE0</accession>